<organism evidence="1 2">
    <name type="scientific">Hydrogenimonas thermophila</name>
    <dbReference type="NCBI Taxonomy" id="223786"/>
    <lineage>
        <taxon>Bacteria</taxon>
        <taxon>Pseudomonadati</taxon>
        <taxon>Campylobacterota</taxon>
        <taxon>Epsilonproteobacteria</taxon>
        <taxon>Campylobacterales</taxon>
        <taxon>Hydrogenimonadaceae</taxon>
        <taxon>Hydrogenimonas</taxon>
    </lineage>
</organism>
<name>A0A1I5LZE2_9BACT</name>
<protein>
    <recommendedName>
        <fullName evidence="3">DNA-binding protein</fullName>
    </recommendedName>
</protein>
<evidence type="ECO:0000313" key="2">
    <source>
        <dbReference type="Proteomes" id="UP000199227"/>
    </source>
</evidence>
<dbReference type="EMBL" id="FOXB01000004">
    <property type="protein sequence ID" value="SFP02527.1"/>
    <property type="molecule type" value="Genomic_DNA"/>
</dbReference>
<evidence type="ECO:0008006" key="3">
    <source>
        <dbReference type="Google" id="ProtNLM"/>
    </source>
</evidence>
<dbReference type="AlphaFoldDB" id="A0A1I5LZE2"/>
<dbReference type="Proteomes" id="UP000199227">
    <property type="component" value="Unassembled WGS sequence"/>
</dbReference>
<dbReference type="STRING" id="223786.SAMN05216234_10490"/>
<gene>
    <name evidence="1" type="ORF">SAMN05216234_10490</name>
</gene>
<keyword evidence="2" id="KW-1185">Reference proteome</keyword>
<accession>A0A1I5LZE2</accession>
<dbReference type="OrthoDB" id="5368551at2"/>
<sequence>MLAQELAEIKSDIQIIKQFVMDFPEWIPLSDSLAKEYGYSGVDGLREWCKRNIHPSQFQKRGRIYHLHKSALSILKKG</sequence>
<evidence type="ECO:0000313" key="1">
    <source>
        <dbReference type="EMBL" id="SFP02527.1"/>
    </source>
</evidence>
<reference evidence="1 2" key="1">
    <citation type="submission" date="2016-10" db="EMBL/GenBank/DDBJ databases">
        <authorList>
            <person name="de Groot N.N."/>
        </authorList>
    </citation>
    <scope>NUCLEOTIDE SEQUENCE [LARGE SCALE GENOMIC DNA]</scope>
    <source>
        <strain evidence="1 2">EP1-55-1</strain>
    </source>
</reference>
<proteinExistence type="predicted"/>
<dbReference type="RefSeq" id="WP_143089679.1">
    <property type="nucleotide sequence ID" value="NZ_FOXB01000004.1"/>
</dbReference>